<dbReference type="AlphaFoldDB" id="A0A8K0CND1"/>
<keyword evidence="1" id="KW-0732">Signal</keyword>
<feature type="signal peptide" evidence="1">
    <location>
        <begin position="1"/>
        <end position="18"/>
    </location>
</feature>
<proteinExistence type="predicted"/>
<evidence type="ECO:0000313" key="2">
    <source>
        <dbReference type="EMBL" id="KAF2890618.1"/>
    </source>
</evidence>
<organism evidence="2 3">
    <name type="scientific">Ignelater luminosus</name>
    <name type="common">Cucubano</name>
    <name type="synonym">Pyrophorus luminosus</name>
    <dbReference type="NCBI Taxonomy" id="2038154"/>
    <lineage>
        <taxon>Eukaryota</taxon>
        <taxon>Metazoa</taxon>
        <taxon>Ecdysozoa</taxon>
        <taxon>Arthropoda</taxon>
        <taxon>Hexapoda</taxon>
        <taxon>Insecta</taxon>
        <taxon>Pterygota</taxon>
        <taxon>Neoptera</taxon>
        <taxon>Endopterygota</taxon>
        <taxon>Coleoptera</taxon>
        <taxon>Polyphaga</taxon>
        <taxon>Elateriformia</taxon>
        <taxon>Elateroidea</taxon>
        <taxon>Elateridae</taxon>
        <taxon>Agrypninae</taxon>
        <taxon>Pyrophorini</taxon>
        <taxon>Ignelater</taxon>
    </lineage>
</organism>
<evidence type="ECO:0000256" key="1">
    <source>
        <dbReference type="SAM" id="SignalP"/>
    </source>
</evidence>
<reference evidence="2" key="1">
    <citation type="submission" date="2019-08" db="EMBL/GenBank/DDBJ databases">
        <title>The genome of the North American firefly Photinus pyralis.</title>
        <authorList>
            <consortium name="Photinus pyralis genome working group"/>
            <person name="Fallon T.R."/>
            <person name="Sander Lower S.E."/>
            <person name="Weng J.-K."/>
        </authorList>
    </citation>
    <scope>NUCLEOTIDE SEQUENCE</scope>
    <source>
        <strain evidence="2">TRF0915ILg1</strain>
        <tissue evidence="2">Whole body</tissue>
    </source>
</reference>
<dbReference type="EMBL" id="VTPC01049322">
    <property type="protein sequence ID" value="KAF2890618.1"/>
    <property type="molecule type" value="Genomic_DNA"/>
</dbReference>
<protein>
    <submittedName>
        <fullName evidence="2">Uncharacterized protein</fullName>
    </submittedName>
</protein>
<keyword evidence="3" id="KW-1185">Reference proteome</keyword>
<dbReference type="Proteomes" id="UP000801492">
    <property type="component" value="Unassembled WGS sequence"/>
</dbReference>
<gene>
    <name evidence="2" type="ORF">ILUMI_15555</name>
</gene>
<evidence type="ECO:0000313" key="3">
    <source>
        <dbReference type="Proteomes" id="UP000801492"/>
    </source>
</evidence>
<comment type="caution">
    <text evidence="2">The sequence shown here is derived from an EMBL/GenBank/DDBJ whole genome shotgun (WGS) entry which is preliminary data.</text>
</comment>
<name>A0A8K0CND1_IGNLU</name>
<accession>A0A8K0CND1</accession>
<sequence>MKKVTILCFYMLIMKCLTMSNRCKCWPGYKPRRTELGVLECRKIHVNAYSFSPRPIPCNYPRKPVCACRSGFIRVTLADGTSCMNRYQKSACINADDFKKYLNELRSYIKAKRYRVD</sequence>
<feature type="chain" id="PRO_5035443258" evidence="1">
    <location>
        <begin position="19"/>
        <end position="117"/>
    </location>
</feature>